<gene>
    <name evidence="1" type="ORF">SPARVUS_LOCUS5531842</name>
</gene>
<keyword evidence="2" id="KW-1185">Reference proteome</keyword>
<dbReference type="Proteomes" id="UP001162483">
    <property type="component" value="Unassembled WGS sequence"/>
</dbReference>
<accession>A0ABN9CP73</accession>
<sequence>MAAFPTVQKQLRWLLDAFGQTPWRRDLLLEYIDNFSQTALWTQSHGKIPQMKFSQLLF</sequence>
<dbReference type="EMBL" id="CATNWA010011556">
    <property type="protein sequence ID" value="CAI9561970.1"/>
    <property type="molecule type" value="Genomic_DNA"/>
</dbReference>
<reference evidence="1" key="1">
    <citation type="submission" date="2023-05" db="EMBL/GenBank/DDBJ databases">
        <authorList>
            <person name="Stuckert A."/>
        </authorList>
    </citation>
    <scope>NUCLEOTIDE SEQUENCE</scope>
</reference>
<name>A0ABN9CP73_9NEOB</name>
<organism evidence="1 2">
    <name type="scientific">Staurois parvus</name>
    <dbReference type="NCBI Taxonomy" id="386267"/>
    <lineage>
        <taxon>Eukaryota</taxon>
        <taxon>Metazoa</taxon>
        <taxon>Chordata</taxon>
        <taxon>Craniata</taxon>
        <taxon>Vertebrata</taxon>
        <taxon>Euteleostomi</taxon>
        <taxon>Amphibia</taxon>
        <taxon>Batrachia</taxon>
        <taxon>Anura</taxon>
        <taxon>Neobatrachia</taxon>
        <taxon>Ranoidea</taxon>
        <taxon>Ranidae</taxon>
        <taxon>Staurois</taxon>
    </lineage>
</organism>
<comment type="caution">
    <text evidence="1">The sequence shown here is derived from an EMBL/GenBank/DDBJ whole genome shotgun (WGS) entry which is preliminary data.</text>
</comment>
<protein>
    <submittedName>
        <fullName evidence="1">Uncharacterized protein</fullName>
    </submittedName>
</protein>
<proteinExistence type="predicted"/>
<evidence type="ECO:0000313" key="1">
    <source>
        <dbReference type="EMBL" id="CAI9561970.1"/>
    </source>
</evidence>
<evidence type="ECO:0000313" key="2">
    <source>
        <dbReference type="Proteomes" id="UP001162483"/>
    </source>
</evidence>